<feature type="binding site" evidence="2">
    <location>
        <position position="139"/>
    </location>
    <ligand>
        <name>Fe cation</name>
        <dbReference type="ChEBI" id="CHEBI:24875"/>
    </ligand>
</feature>
<gene>
    <name evidence="2" type="primary">def</name>
    <name evidence="3" type="ORF">SAMN05660330_02110</name>
</gene>
<dbReference type="InterPro" id="IPR023635">
    <property type="entry name" value="Peptide_deformylase"/>
</dbReference>
<sequence length="168" mass="19408">MSVRKIYQYPEPVLRKQTESITTFDEKLKKLVSDMADTMYDAPGIGLAAPQIGESLKLIVVDTSKNQEDREYKAMINPEITHHEGSQLDEEGCLSVPDLTAKVNRFRKITVDYYDLEGKKQSLTTENRFAVVLQHEIDHINGILFIDHLSSLKRNLYKKKVKKWLKQK</sequence>
<evidence type="ECO:0000313" key="4">
    <source>
        <dbReference type="Proteomes" id="UP000199073"/>
    </source>
</evidence>
<organism evidence="3 4">
    <name type="scientific">Desulforhopalus singaporensis</name>
    <dbReference type="NCBI Taxonomy" id="91360"/>
    <lineage>
        <taxon>Bacteria</taxon>
        <taxon>Pseudomonadati</taxon>
        <taxon>Thermodesulfobacteriota</taxon>
        <taxon>Desulfobulbia</taxon>
        <taxon>Desulfobulbales</taxon>
        <taxon>Desulfocapsaceae</taxon>
        <taxon>Desulforhopalus</taxon>
    </lineage>
</organism>
<reference evidence="3 4" key="1">
    <citation type="submission" date="2016-10" db="EMBL/GenBank/DDBJ databases">
        <authorList>
            <person name="de Groot N.N."/>
        </authorList>
    </citation>
    <scope>NUCLEOTIDE SEQUENCE [LARGE SCALE GENOMIC DNA]</scope>
    <source>
        <strain evidence="3 4">DSM 12130</strain>
    </source>
</reference>
<dbReference type="RefSeq" id="WP_092222579.1">
    <property type="nucleotide sequence ID" value="NZ_FNJI01000013.1"/>
</dbReference>
<dbReference type="PANTHER" id="PTHR10458:SF22">
    <property type="entry name" value="PEPTIDE DEFORMYLASE"/>
    <property type="match status" value="1"/>
</dbReference>
<dbReference type="InterPro" id="IPR036821">
    <property type="entry name" value="Peptide_deformylase_sf"/>
</dbReference>
<dbReference type="AlphaFoldDB" id="A0A1H0QWW5"/>
<dbReference type="GO" id="GO:0046872">
    <property type="term" value="F:metal ion binding"/>
    <property type="evidence" value="ECO:0007669"/>
    <property type="project" value="UniProtKB-KW"/>
</dbReference>
<evidence type="ECO:0000256" key="2">
    <source>
        <dbReference type="HAMAP-Rule" id="MF_00163"/>
    </source>
</evidence>
<dbReference type="Proteomes" id="UP000199073">
    <property type="component" value="Unassembled WGS sequence"/>
</dbReference>
<dbReference type="GO" id="GO:0006412">
    <property type="term" value="P:translation"/>
    <property type="evidence" value="ECO:0007669"/>
    <property type="project" value="UniProtKB-UniRule"/>
</dbReference>
<evidence type="ECO:0000313" key="3">
    <source>
        <dbReference type="EMBL" id="SDP21781.1"/>
    </source>
</evidence>
<dbReference type="STRING" id="91360.SAMN05660330_02110"/>
<keyword evidence="2" id="KW-0648">Protein biosynthesis</keyword>
<feature type="binding site" evidence="2">
    <location>
        <position position="93"/>
    </location>
    <ligand>
        <name>Fe cation</name>
        <dbReference type="ChEBI" id="CHEBI:24875"/>
    </ligand>
</feature>
<name>A0A1H0QWW5_9BACT</name>
<dbReference type="GO" id="GO:0042586">
    <property type="term" value="F:peptide deformylase activity"/>
    <property type="evidence" value="ECO:0007669"/>
    <property type="project" value="UniProtKB-UniRule"/>
</dbReference>
<feature type="binding site" evidence="2">
    <location>
        <position position="135"/>
    </location>
    <ligand>
        <name>Fe cation</name>
        <dbReference type="ChEBI" id="CHEBI:24875"/>
    </ligand>
</feature>
<dbReference type="PRINTS" id="PR01576">
    <property type="entry name" value="PDEFORMYLASE"/>
</dbReference>
<dbReference type="Gene3D" id="3.90.45.10">
    <property type="entry name" value="Peptide deformylase"/>
    <property type="match status" value="1"/>
</dbReference>
<protein>
    <recommendedName>
        <fullName evidence="2">Peptide deformylase</fullName>
        <shortName evidence="2">PDF</shortName>
        <ecNumber evidence="2">3.5.1.88</ecNumber>
    </recommendedName>
    <alternativeName>
        <fullName evidence="2">Polypeptide deformylase</fullName>
    </alternativeName>
</protein>
<evidence type="ECO:0000256" key="1">
    <source>
        <dbReference type="ARBA" id="ARBA00010759"/>
    </source>
</evidence>
<proteinExistence type="inferred from homology"/>
<feature type="active site" evidence="2">
    <location>
        <position position="136"/>
    </location>
</feature>
<accession>A0A1H0QWW5</accession>
<dbReference type="PANTHER" id="PTHR10458">
    <property type="entry name" value="PEPTIDE DEFORMYLASE"/>
    <property type="match status" value="1"/>
</dbReference>
<keyword evidence="2" id="KW-0378">Hydrolase</keyword>
<comment type="catalytic activity">
    <reaction evidence="2">
        <text>N-terminal N-formyl-L-methionyl-[peptide] + H2O = N-terminal L-methionyl-[peptide] + formate</text>
        <dbReference type="Rhea" id="RHEA:24420"/>
        <dbReference type="Rhea" id="RHEA-COMP:10639"/>
        <dbReference type="Rhea" id="RHEA-COMP:10640"/>
        <dbReference type="ChEBI" id="CHEBI:15377"/>
        <dbReference type="ChEBI" id="CHEBI:15740"/>
        <dbReference type="ChEBI" id="CHEBI:49298"/>
        <dbReference type="ChEBI" id="CHEBI:64731"/>
        <dbReference type="EC" id="3.5.1.88"/>
    </reaction>
</comment>
<dbReference type="PIRSF" id="PIRSF004749">
    <property type="entry name" value="Pep_def"/>
    <property type="match status" value="1"/>
</dbReference>
<dbReference type="Pfam" id="PF01327">
    <property type="entry name" value="Pep_deformylase"/>
    <property type="match status" value="1"/>
</dbReference>
<dbReference type="SUPFAM" id="SSF56420">
    <property type="entry name" value="Peptide deformylase"/>
    <property type="match status" value="1"/>
</dbReference>
<keyword evidence="2" id="KW-0479">Metal-binding</keyword>
<keyword evidence="2" id="KW-0408">Iron</keyword>
<comment type="cofactor">
    <cofactor evidence="2">
        <name>Fe(2+)</name>
        <dbReference type="ChEBI" id="CHEBI:29033"/>
    </cofactor>
    <text evidence="2">Binds 1 Fe(2+) ion.</text>
</comment>
<dbReference type="EMBL" id="FNJI01000013">
    <property type="protein sequence ID" value="SDP21781.1"/>
    <property type="molecule type" value="Genomic_DNA"/>
</dbReference>
<dbReference type="NCBIfam" id="NF001159">
    <property type="entry name" value="PRK00150.1-3"/>
    <property type="match status" value="1"/>
</dbReference>
<dbReference type="CDD" id="cd00487">
    <property type="entry name" value="Pep_deformylase"/>
    <property type="match status" value="1"/>
</dbReference>
<dbReference type="EC" id="3.5.1.88" evidence="2"/>
<dbReference type="OrthoDB" id="9804313at2"/>
<keyword evidence="4" id="KW-1185">Reference proteome</keyword>
<dbReference type="HAMAP" id="MF_00163">
    <property type="entry name" value="Pep_deformylase"/>
    <property type="match status" value="1"/>
</dbReference>
<dbReference type="NCBIfam" id="TIGR00079">
    <property type="entry name" value="pept_deformyl"/>
    <property type="match status" value="1"/>
</dbReference>
<comment type="similarity">
    <text evidence="1 2">Belongs to the polypeptide deformylase family.</text>
</comment>
<comment type="function">
    <text evidence="2">Removes the formyl group from the N-terminal Met of newly synthesized proteins. Requires at least a dipeptide for an efficient rate of reaction. N-terminal L-methionine is a prerequisite for activity but the enzyme has broad specificity at other positions.</text>
</comment>